<evidence type="ECO:0000313" key="2">
    <source>
        <dbReference type="EMBL" id="EYB87107.1"/>
    </source>
</evidence>
<dbReference type="EMBL" id="JARK01001604">
    <property type="protein sequence ID" value="EYB87107.1"/>
    <property type="molecule type" value="Genomic_DNA"/>
</dbReference>
<accession>A0A016S9U3</accession>
<organism evidence="2 3">
    <name type="scientific">Ancylostoma ceylanicum</name>
    <dbReference type="NCBI Taxonomy" id="53326"/>
    <lineage>
        <taxon>Eukaryota</taxon>
        <taxon>Metazoa</taxon>
        <taxon>Ecdysozoa</taxon>
        <taxon>Nematoda</taxon>
        <taxon>Chromadorea</taxon>
        <taxon>Rhabditida</taxon>
        <taxon>Rhabditina</taxon>
        <taxon>Rhabditomorpha</taxon>
        <taxon>Strongyloidea</taxon>
        <taxon>Ancylostomatidae</taxon>
        <taxon>Ancylostomatinae</taxon>
        <taxon>Ancylostoma</taxon>
    </lineage>
</organism>
<dbReference type="Proteomes" id="UP000024635">
    <property type="component" value="Unassembled WGS sequence"/>
</dbReference>
<feature type="chain" id="PRO_5001486539" evidence="1">
    <location>
        <begin position="19"/>
        <end position="77"/>
    </location>
</feature>
<keyword evidence="3" id="KW-1185">Reference proteome</keyword>
<evidence type="ECO:0000313" key="3">
    <source>
        <dbReference type="Proteomes" id="UP000024635"/>
    </source>
</evidence>
<evidence type="ECO:0000256" key="1">
    <source>
        <dbReference type="SAM" id="SignalP"/>
    </source>
</evidence>
<proteinExistence type="predicted"/>
<dbReference type="OrthoDB" id="5825430at2759"/>
<name>A0A016S9U3_9BILA</name>
<gene>
    <name evidence="2" type="primary">Acey_s0268.g790</name>
    <name evidence="2" type="ORF">Y032_0268g790</name>
</gene>
<reference evidence="3" key="1">
    <citation type="journal article" date="2015" name="Nat. Genet.">
        <title>The genome and transcriptome of the zoonotic hookworm Ancylostoma ceylanicum identify infection-specific gene families.</title>
        <authorList>
            <person name="Schwarz E.M."/>
            <person name="Hu Y."/>
            <person name="Antoshechkin I."/>
            <person name="Miller M.M."/>
            <person name="Sternberg P.W."/>
            <person name="Aroian R.V."/>
        </authorList>
    </citation>
    <scope>NUCLEOTIDE SEQUENCE</scope>
    <source>
        <strain evidence="3">HY135</strain>
    </source>
</reference>
<comment type="caution">
    <text evidence="2">The sequence shown here is derived from an EMBL/GenBank/DDBJ whole genome shotgun (WGS) entry which is preliminary data.</text>
</comment>
<dbReference type="AlphaFoldDB" id="A0A016S9U3"/>
<feature type="signal peptide" evidence="1">
    <location>
        <begin position="1"/>
        <end position="18"/>
    </location>
</feature>
<sequence>MHTICLLAFVTIVVVVRADQDRPRVAWVPIESRNISEVVSKALEGSEERLVRIGKMLSVSTWEFLFVYCEVSKLERY</sequence>
<protein>
    <submittedName>
        <fullName evidence="2">Uncharacterized protein</fullName>
    </submittedName>
</protein>
<keyword evidence="1" id="KW-0732">Signal</keyword>